<dbReference type="Proteomes" id="UP000017148">
    <property type="component" value="Unassembled WGS sequence"/>
</dbReference>
<evidence type="ECO:0000313" key="18">
    <source>
        <dbReference type="Proteomes" id="UP000017148"/>
    </source>
</evidence>
<keyword evidence="7 15" id="KW-0328">Glycosyltransferase</keyword>
<comment type="catalytic activity">
    <reaction evidence="14">
        <text>IMP + diphosphate = hypoxanthine + 5-phospho-alpha-D-ribose 1-diphosphate</text>
        <dbReference type="Rhea" id="RHEA:17973"/>
        <dbReference type="ChEBI" id="CHEBI:17368"/>
        <dbReference type="ChEBI" id="CHEBI:33019"/>
        <dbReference type="ChEBI" id="CHEBI:58017"/>
        <dbReference type="ChEBI" id="CHEBI:58053"/>
        <dbReference type="EC" id="2.4.2.8"/>
    </reaction>
    <physiologicalReaction direction="right-to-left" evidence="14">
        <dbReference type="Rhea" id="RHEA:17975"/>
    </physiologicalReaction>
</comment>
<protein>
    <recommendedName>
        <fullName evidence="5 15">Hypoxanthine phosphoribosyltransferase</fullName>
        <ecNumber evidence="5 15">2.4.2.8</ecNumber>
    </recommendedName>
</protein>
<dbReference type="PATRIC" id="fig|1313304.3.peg.894"/>
<evidence type="ECO:0000256" key="15">
    <source>
        <dbReference type="RuleBase" id="RU364099"/>
    </source>
</evidence>
<dbReference type="EMBL" id="ASJR01000006">
    <property type="protein sequence ID" value="ERP32204.1"/>
    <property type="molecule type" value="Genomic_DNA"/>
</dbReference>
<dbReference type="OrthoDB" id="9802824at2"/>
<comment type="cofactor">
    <cofactor evidence="1 15">
        <name>Mg(2+)</name>
        <dbReference type="ChEBI" id="CHEBI:18420"/>
    </cofactor>
</comment>
<dbReference type="GO" id="GO:0005829">
    <property type="term" value="C:cytosol"/>
    <property type="evidence" value="ECO:0007669"/>
    <property type="project" value="TreeGrafter"/>
</dbReference>
<dbReference type="GO" id="GO:0006178">
    <property type="term" value="P:guanine salvage"/>
    <property type="evidence" value="ECO:0007669"/>
    <property type="project" value="TreeGrafter"/>
</dbReference>
<dbReference type="GO" id="GO:0046100">
    <property type="term" value="P:hypoxanthine metabolic process"/>
    <property type="evidence" value="ECO:0007669"/>
    <property type="project" value="TreeGrafter"/>
</dbReference>
<dbReference type="AlphaFoldDB" id="U7D6R0"/>
<dbReference type="InterPro" id="IPR050408">
    <property type="entry name" value="HGPRT"/>
</dbReference>
<evidence type="ECO:0000256" key="1">
    <source>
        <dbReference type="ARBA" id="ARBA00001946"/>
    </source>
</evidence>
<evidence type="ECO:0000256" key="8">
    <source>
        <dbReference type="ARBA" id="ARBA00022679"/>
    </source>
</evidence>
<dbReference type="GO" id="GO:0032264">
    <property type="term" value="P:IMP salvage"/>
    <property type="evidence" value="ECO:0007669"/>
    <property type="project" value="UniProtKB-UniPathway"/>
</dbReference>
<comment type="pathway">
    <text evidence="3 15">Purine metabolism; IMP biosynthesis via salvage pathway; IMP from hypoxanthine: step 1/1.</text>
</comment>
<dbReference type="eggNOG" id="COG0634">
    <property type="taxonomic scope" value="Bacteria"/>
</dbReference>
<evidence type="ECO:0000256" key="9">
    <source>
        <dbReference type="ARBA" id="ARBA00022723"/>
    </source>
</evidence>
<dbReference type="UniPathway" id="UPA00591">
    <property type="reaction ID" value="UER00648"/>
</dbReference>
<evidence type="ECO:0000256" key="5">
    <source>
        <dbReference type="ARBA" id="ARBA00011895"/>
    </source>
</evidence>
<dbReference type="PANTHER" id="PTHR43340:SF1">
    <property type="entry name" value="HYPOXANTHINE PHOSPHORIBOSYLTRANSFERASE"/>
    <property type="match status" value="1"/>
</dbReference>
<evidence type="ECO:0000259" key="16">
    <source>
        <dbReference type="Pfam" id="PF00156"/>
    </source>
</evidence>
<evidence type="ECO:0000256" key="6">
    <source>
        <dbReference type="ARBA" id="ARBA00022490"/>
    </source>
</evidence>
<sequence>MQHNILIHEKEITVRVQEVAAQISQDYPHGYIAVGLLKGGFIFMADLLRNVSVPVQVDFLTTSSYGNATESQGRVKIVKDIDIDIANQDILLVEDIVDTGCTLHHVVELLQLRSPRSIRIASFLNKPSRRIAPVTPDYFCFEIPDTFVFGYGLDYQQHHRNLPYLACRTEE</sequence>
<dbReference type="PANTHER" id="PTHR43340">
    <property type="entry name" value="HYPOXANTHINE-GUANINE PHOSPHORIBOSYLTRANSFERASE"/>
    <property type="match status" value="1"/>
</dbReference>
<dbReference type="FunFam" id="3.40.50.2020:FF:000006">
    <property type="entry name" value="Hypoxanthine phosphoribosyltransferase"/>
    <property type="match status" value="1"/>
</dbReference>
<comment type="similarity">
    <text evidence="4 15">Belongs to the purine/pyrimidine phosphoribosyltransferase family.</text>
</comment>
<dbReference type="GO" id="GO:0032263">
    <property type="term" value="P:GMP salvage"/>
    <property type="evidence" value="ECO:0007669"/>
    <property type="project" value="TreeGrafter"/>
</dbReference>
<keyword evidence="11 15" id="KW-0547">Nucleotide-binding</keyword>
<dbReference type="SUPFAM" id="SSF53271">
    <property type="entry name" value="PRTase-like"/>
    <property type="match status" value="1"/>
</dbReference>
<comment type="caution">
    <text evidence="17">The sequence shown here is derived from an EMBL/GenBank/DDBJ whole genome shotgun (WGS) entry which is preliminary data.</text>
</comment>
<keyword evidence="6 15" id="KW-0963">Cytoplasm</keyword>
<evidence type="ECO:0000256" key="13">
    <source>
        <dbReference type="ARBA" id="ARBA00048811"/>
    </source>
</evidence>
<dbReference type="GO" id="GO:0000287">
    <property type="term" value="F:magnesium ion binding"/>
    <property type="evidence" value="ECO:0007669"/>
    <property type="project" value="TreeGrafter"/>
</dbReference>
<accession>U7D6R0</accession>
<keyword evidence="8 15" id="KW-0808">Transferase</keyword>
<comment type="subcellular location">
    <subcellularLocation>
        <location evidence="2 15">Cytoplasm</location>
    </subcellularLocation>
</comment>
<dbReference type="STRING" id="1313304.CALK_0935"/>
<reference evidence="17 18" key="1">
    <citation type="journal article" date="2013" name="Environ. Microbiol.">
        <title>Genome analysis of Chitinivibrio alkaliphilus gen. nov., sp. nov., a novel extremely haloalkaliphilic anaerobic chitinolytic bacterium from the candidate phylum Termite Group 3.</title>
        <authorList>
            <person name="Sorokin D.Y."/>
            <person name="Gumerov V.M."/>
            <person name="Rakitin A.L."/>
            <person name="Beletsky A.V."/>
            <person name="Damste J.S."/>
            <person name="Muyzer G."/>
            <person name="Mardanov A.V."/>
            <person name="Ravin N.V."/>
        </authorList>
    </citation>
    <scope>NUCLEOTIDE SEQUENCE [LARGE SCALE GENOMIC DNA]</scope>
    <source>
        <strain evidence="17 18">ACht1</strain>
    </source>
</reference>
<dbReference type="GO" id="GO:0004422">
    <property type="term" value="F:hypoxanthine phosphoribosyltransferase activity"/>
    <property type="evidence" value="ECO:0007669"/>
    <property type="project" value="InterPro"/>
</dbReference>
<dbReference type="RefSeq" id="WP_022636435.1">
    <property type="nucleotide sequence ID" value="NZ_ASJR01000006.1"/>
</dbReference>
<evidence type="ECO:0000313" key="17">
    <source>
        <dbReference type="EMBL" id="ERP32204.1"/>
    </source>
</evidence>
<keyword evidence="10 15" id="KW-0660">Purine salvage</keyword>
<evidence type="ECO:0000256" key="4">
    <source>
        <dbReference type="ARBA" id="ARBA00008391"/>
    </source>
</evidence>
<dbReference type="CDD" id="cd06223">
    <property type="entry name" value="PRTases_typeI"/>
    <property type="match status" value="1"/>
</dbReference>
<dbReference type="GO" id="GO:0052657">
    <property type="term" value="F:guanine phosphoribosyltransferase activity"/>
    <property type="evidence" value="ECO:0007669"/>
    <property type="project" value="UniProtKB-ARBA"/>
</dbReference>
<keyword evidence="12 15" id="KW-0460">Magnesium</keyword>
<dbReference type="EC" id="2.4.2.8" evidence="5 15"/>
<evidence type="ECO:0000256" key="2">
    <source>
        <dbReference type="ARBA" id="ARBA00004496"/>
    </source>
</evidence>
<comment type="catalytic activity">
    <reaction evidence="13">
        <text>GMP + diphosphate = guanine + 5-phospho-alpha-D-ribose 1-diphosphate</text>
        <dbReference type="Rhea" id="RHEA:25424"/>
        <dbReference type="ChEBI" id="CHEBI:16235"/>
        <dbReference type="ChEBI" id="CHEBI:33019"/>
        <dbReference type="ChEBI" id="CHEBI:58017"/>
        <dbReference type="ChEBI" id="CHEBI:58115"/>
        <dbReference type="EC" id="2.4.2.8"/>
    </reaction>
    <physiologicalReaction direction="right-to-left" evidence="13">
        <dbReference type="Rhea" id="RHEA:25426"/>
    </physiologicalReaction>
</comment>
<dbReference type="InterPro" id="IPR000836">
    <property type="entry name" value="PRTase_dom"/>
</dbReference>
<feature type="domain" description="Phosphoribosyltransferase" evidence="16">
    <location>
        <begin position="10"/>
        <end position="156"/>
    </location>
</feature>
<dbReference type="Gene3D" id="3.40.50.2020">
    <property type="match status" value="1"/>
</dbReference>
<gene>
    <name evidence="17" type="ORF">CALK_0935</name>
</gene>
<dbReference type="GO" id="GO:0000166">
    <property type="term" value="F:nucleotide binding"/>
    <property type="evidence" value="ECO:0007669"/>
    <property type="project" value="UniProtKB-KW"/>
</dbReference>
<dbReference type="NCBIfam" id="TIGR01203">
    <property type="entry name" value="HGPRTase"/>
    <property type="match status" value="1"/>
</dbReference>
<proteinExistence type="inferred from homology"/>
<evidence type="ECO:0000256" key="11">
    <source>
        <dbReference type="ARBA" id="ARBA00022741"/>
    </source>
</evidence>
<dbReference type="Pfam" id="PF00156">
    <property type="entry name" value="Pribosyltran"/>
    <property type="match status" value="1"/>
</dbReference>
<name>U7D6R0_9BACT</name>
<dbReference type="InterPro" id="IPR029057">
    <property type="entry name" value="PRTase-like"/>
</dbReference>
<evidence type="ECO:0000256" key="14">
    <source>
        <dbReference type="ARBA" id="ARBA00049402"/>
    </source>
</evidence>
<evidence type="ECO:0000256" key="10">
    <source>
        <dbReference type="ARBA" id="ARBA00022726"/>
    </source>
</evidence>
<evidence type="ECO:0000256" key="3">
    <source>
        <dbReference type="ARBA" id="ARBA00004669"/>
    </source>
</evidence>
<keyword evidence="9 15" id="KW-0479">Metal-binding</keyword>
<evidence type="ECO:0000256" key="12">
    <source>
        <dbReference type="ARBA" id="ARBA00022842"/>
    </source>
</evidence>
<keyword evidence="18" id="KW-1185">Reference proteome</keyword>
<organism evidence="17 18">
    <name type="scientific">Chitinivibrio alkaliphilus ACht1</name>
    <dbReference type="NCBI Taxonomy" id="1313304"/>
    <lineage>
        <taxon>Bacteria</taxon>
        <taxon>Pseudomonadati</taxon>
        <taxon>Fibrobacterota</taxon>
        <taxon>Chitinivibrionia</taxon>
        <taxon>Chitinivibrionales</taxon>
        <taxon>Chitinivibrionaceae</taxon>
        <taxon>Chitinivibrio</taxon>
    </lineage>
</organism>
<dbReference type="InterPro" id="IPR005904">
    <property type="entry name" value="Hxn_phspho_trans"/>
</dbReference>
<evidence type="ECO:0000256" key="7">
    <source>
        <dbReference type="ARBA" id="ARBA00022676"/>
    </source>
</evidence>
<dbReference type="GO" id="GO:0006166">
    <property type="term" value="P:purine ribonucleoside salvage"/>
    <property type="evidence" value="ECO:0007669"/>
    <property type="project" value="UniProtKB-KW"/>
</dbReference>